<evidence type="ECO:0000313" key="1">
    <source>
        <dbReference type="EMBL" id="KAL0919228.1"/>
    </source>
</evidence>
<organism evidence="1 2">
    <name type="scientific">Dendrobium thyrsiflorum</name>
    <name type="common">Pinecone-like raceme dendrobium</name>
    <name type="synonym">Orchid</name>
    <dbReference type="NCBI Taxonomy" id="117978"/>
    <lineage>
        <taxon>Eukaryota</taxon>
        <taxon>Viridiplantae</taxon>
        <taxon>Streptophyta</taxon>
        <taxon>Embryophyta</taxon>
        <taxon>Tracheophyta</taxon>
        <taxon>Spermatophyta</taxon>
        <taxon>Magnoliopsida</taxon>
        <taxon>Liliopsida</taxon>
        <taxon>Asparagales</taxon>
        <taxon>Orchidaceae</taxon>
        <taxon>Epidendroideae</taxon>
        <taxon>Malaxideae</taxon>
        <taxon>Dendrobiinae</taxon>
        <taxon>Dendrobium</taxon>
    </lineage>
</organism>
<reference evidence="1 2" key="1">
    <citation type="journal article" date="2024" name="Plant Biotechnol. J.">
        <title>Dendrobium thyrsiflorum genome and its molecular insights into genes involved in important horticultural traits.</title>
        <authorList>
            <person name="Chen B."/>
            <person name="Wang J.Y."/>
            <person name="Zheng P.J."/>
            <person name="Li K.L."/>
            <person name="Liang Y.M."/>
            <person name="Chen X.F."/>
            <person name="Zhang C."/>
            <person name="Zhao X."/>
            <person name="He X."/>
            <person name="Zhang G.Q."/>
            <person name="Liu Z.J."/>
            <person name="Xu Q."/>
        </authorList>
    </citation>
    <scope>NUCLEOTIDE SEQUENCE [LARGE SCALE GENOMIC DNA]</scope>
    <source>
        <strain evidence="1">GZMU011</strain>
    </source>
</reference>
<comment type="caution">
    <text evidence="1">The sequence shown here is derived from an EMBL/GenBank/DDBJ whole genome shotgun (WGS) entry which is preliminary data.</text>
</comment>
<sequence length="68" mass="7008">MQVRAAGSVGFESWRSNTAGEVFCVVSGSDTGVGSENALVWDRKKAVTCVEASRSLGPGKVFGLDGVS</sequence>
<protein>
    <submittedName>
        <fullName evidence="1">Uncharacterized protein</fullName>
    </submittedName>
</protein>
<accession>A0ABD0V9S5</accession>
<keyword evidence="2" id="KW-1185">Reference proteome</keyword>
<name>A0ABD0V9S5_DENTH</name>
<dbReference type="EMBL" id="JANQDX010000009">
    <property type="protein sequence ID" value="KAL0919228.1"/>
    <property type="molecule type" value="Genomic_DNA"/>
</dbReference>
<dbReference type="AlphaFoldDB" id="A0ABD0V9S5"/>
<gene>
    <name evidence="1" type="ORF">M5K25_011310</name>
</gene>
<dbReference type="Proteomes" id="UP001552299">
    <property type="component" value="Unassembled WGS sequence"/>
</dbReference>
<proteinExistence type="predicted"/>
<evidence type="ECO:0000313" key="2">
    <source>
        <dbReference type="Proteomes" id="UP001552299"/>
    </source>
</evidence>